<reference evidence="1 2" key="1">
    <citation type="submission" date="2020-08" db="EMBL/GenBank/DDBJ databases">
        <title>Genomic Encyclopedia of Type Strains, Phase IV (KMG-IV): sequencing the most valuable type-strain genomes for metagenomic binning, comparative biology and taxonomic classification.</title>
        <authorList>
            <person name="Goeker M."/>
        </authorList>
    </citation>
    <scope>NUCLEOTIDE SEQUENCE [LARGE SCALE GENOMIC DNA]</scope>
    <source>
        <strain evidence="1 2">DSM 103570</strain>
    </source>
</reference>
<dbReference type="Gene3D" id="3.40.50.150">
    <property type="entry name" value="Vaccinia Virus protein VP39"/>
    <property type="match status" value="1"/>
</dbReference>
<gene>
    <name evidence="1" type="ORF">GGR03_004335</name>
</gene>
<sequence>MLVTPEPRLPQRTRPRLKVSDEARFFKGWLQRPLVMGAVSPSSRSLGRAMAAYVPDPSGFDETSLVLELGPGTGVVTKCLIEHGVPESALVLVEYSQEFCILLRSRFPAARVIQGDAYAVQETLREVLKGRRVEAVISGLPLFTKPDAKREEVIGGALRQMPEGAPFIQFSYALTVPVKPERIGARLETSPWIKRNLPPARVLVYRAANGQPAAAKAKAGRTWRRTAK</sequence>
<name>A0A7W6HHV6_9HYPH</name>
<dbReference type="GO" id="GO:0032259">
    <property type="term" value="P:methylation"/>
    <property type="evidence" value="ECO:0007669"/>
    <property type="project" value="UniProtKB-KW"/>
</dbReference>
<keyword evidence="1" id="KW-0489">Methyltransferase</keyword>
<keyword evidence="1" id="KW-0808">Transferase</keyword>
<organism evidence="1 2">
    <name type="scientific">Aurantimonas endophytica</name>
    <dbReference type="NCBI Taxonomy" id="1522175"/>
    <lineage>
        <taxon>Bacteria</taxon>
        <taxon>Pseudomonadati</taxon>
        <taxon>Pseudomonadota</taxon>
        <taxon>Alphaproteobacteria</taxon>
        <taxon>Hyphomicrobiales</taxon>
        <taxon>Aurantimonadaceae</taxon>
        <taxon>Aurantimonas</taxon>
    </lineage>
</organism>
<dbReference type="EC" id="2.1.1.17" evidence="1"/>
<dbReference type="EMBL" id="JACIEM010000006">
    <property type="protein sequence ID" value="MBB4005236.1"/>
    <property type="molecule type" value="Genomic_DNA"/>
</dbReference>
<dbReference type="InterPro" id="IPR029063">
    <property type="entry name" value="SAM-dependent_MTases_sf"/>
</dbReference>
<dbReference type="EC" id="2.1.1.71" evidence="1"/>
<keyword evidence="2" id="KW-1185">Reference proteome</keyword>
<accession>A0A7W6HHV6</accession>
<comment type="caution">
    <text evidence="1">The sequence shown here is derived from an EMBL/GenBank/DDBJ whole genome shotgun (WGS) entry which is preliminary data.</text>
</comment>
<dbReference type="SUPFAM" id="SSF53335">
    <property type="entry name" value="S-adenosyl-L-methionine-dependent methyltransferases"/>
    <property type="match status" value="1"/>
</dbReference>
<dbReference type="GO" id="GO:0000773">
    <property type="term" value="F:phosphatidyl-N-methylethanolamine N-methyltransferase activity"/>
    <property type="evidence" value="ECO:0007669"/>
    <property type="project" value="UniProtKB-EC"/>
</dbReference>
<dbReference type="AlphaFoldDB" id="A0A7W6HHV6"/>
<evidence type="ECO:0000313" key="1">
    <source>
        <dbReference type="EMBL" id="MBB4005236.1"/>
    </source>
</evidence>
<protein>
    <submittedName>
        <fullName evidence="1">Phosphatidylethanolamine/phosphatidyl-N-methylethanolamine N-methyltransferase</fullName>
        <ecNumber evidence="1">2.1.1.17</ecNumber>
        <ecNumber evidence="1">2.1.1.71</ecNumber>
    </submittedName>
</protein>
<evidence type="ECO:0000313" key="2">
    <source>
        <dbReference type="Proteomes" id="UP000588647"/>
    </source>
</evidence>
<dbReference type="RefSeq" id="WP_252920338.1">
    <property type="nucleotide sequence ID" value="NZ_JAAAMM010000006.1"/>
</dbReference>
<proteinExistence type="predicted"/>
<dbReference type="GO" id="GO:0004608">
    <property type="term" value="F:phosphatidylethanolamine N-methyltransferase activity"/>
    <property type="evidence" value="ECO:0007669"/>
    <property type="project" value="UniProtKB-EC"/>
</dbReference>
<dbReference type="Proteomes" id="UP000588647">
    <property type="component" value="Unassembled WGS sequence"/>
</dbReference>